<dbReference type="EMBL" id="FNQE01000018">
    <property type="protein sequence ID" value="SDZ08883.1"/>
    <property type="molecule type" value="Genomic_DNA"/>
</dbReference>
<dbReference type="RefSeq" id="WP_244270508.1">
    <property type="nucleotide sequence ID" value="NZ_FNQE01000018.1"/>
</dbReference>
<dbReference type="AlphaFoldDB" id="A0A1H3Q6K6"/>
<organism evidence="1 2">
    <name type="scientific">Proteiniborus ethanoligenes</name>
    <dbReference type="NCBI Taxonomy" id="415015"/>
    <lineage>
        <taxon>Bacteria</taxon>
        <taxon>Bacillati</taxon>
        <taxon>Bacillota</taxon>
        <taxon>Clostridia</taxon>
        <taxon>Eubacteriales</taxon>
        <taxon>Proteiniborus</taxon>
    </lineage>
</organism>
<sequence length="50" mass="5447">MSINCSEKCIYENEGICTLNHIIISSGNISSGCPYFKNKTSSKSLDNSKS</sequence>
<reference evidence="1 2" key="1">
    <citation type="submission" date="2016-10" db="EMBL/GenBank/DDBJ databases">
        <authorList>
            <person name="de Groot N.N."/>
        </authorList>
    </citation>
    <scope>NUCLEOTIDE SEQUENCE [LARGE SCALE GENOMIC DNA]</scope>
    <source>
        <strain evidence="1 2">DSM 21650</strain>
    </source>
</reference>
<proteinExistence type="predicted"/>
<evidence type="ECO:0000313" key="2">
    <source>
        <dbReference type="Proteomes" id="UP000198625"/>
    </source>
</evidence>
<name>A0A1H3Q6K6_9FIRM</name>
<evidence type="ECO:0000313" key="1">
    <source>
        <dbReference type="EMBL" id="SDZ08883.1"/>
    </source>
</evidence>
<accession>A0A1H3Q6K6</accession>
<keyword evidence="2" id="KW-1185">Reference proteome</keyword>
<protein>
    <recommendedName>
        <fullName evidence="3">DUF1540 domain-containing protein</fullName>
    </recommendedName>
</protein>
<dbReference type="Proteomes" id="UP000198625">
    <property type="component" value="Unassembled WGS sequence"/>
</dbReference>
<gene>
    <name evidence="1" type="ORF">SAMN05660462_01819</name>
</gene>
<evidence type="ECO:0008006" key="3">
    <source>
        <dbReference type="Google" id="ProtNLM"/>
    </source>
</evidence>